<sequence length="205" mass="22988">MFSLLKFLLEGQVYEVLLVTRNNVAPVGVVRKGSKLHFRLFGGKSAEEIKEHPHVSIQFTNDAGLIVRLALNIPPEEELGFVEAGKYRWVKGLPGLYGDVEWETKEHSDEIGTTSVLDATMTPVGEIEGSLSPRPMSRADCALIEMAVDFTRLGVARGKKALELYRRMLRNYRLYGRLGGRDPIAKKMVEWASELGLSKELEEIE</sequence>
<dbReference type="STRING" id="593117.TGAM_1085"/>
<protein>
    <recommendedName>
        <fullName evidence="5">DUF447 family protein</fullName>
    </recommendedName>
</protein>
<proteinExistence type="predicted"/>
<dbReference type="OrthoDB" id="146030at2157"/>
<evidence type="ECO:0008006" key="5">
    <source>
        <dbReference type="Google" id="ProtNLM"/>
    </source>
</evidence>
<dbReference type="KEGG" id="tga:TGAM_1085"/>
<dbReference type="InterPro" id="IPR012349">
    <property type="entry name" value="Split_barrel_FMN-bd"/>
</dbReference>
<dbReference type="Pfam" id="PF20766">
    <property type="entry name" value="DUF447_C"/>
    <property type="match status" value="1"/>
</dbReference>
<dbReference type="EMBL" id="CP001398">
    <property type="protein sequence ID" value="ACS33587.1"/>
    <property type="molecule type" value="Genomic_DNA"/>
</dbReference>
<dbReference type="PATRIC" id="fig|593117.10.peg.1084"/>
<dbReference type="Gene3D" id="1.20.58.290">
    <property type="entry name" value="Hypothetical membrane protein ta0354_69_121"/>
    <property type="match status" value="1"/>
</dbReference>
<dbReference type="PaxDb" id="593117-TGAM_1085"/>
<feature type="domain" description="DUF447" evidence="1">
    <location>
        <begin position="14"/>
        <end position="125"/>
    </location>
</feature>
<dbReference type="SUPFAM" id="SSF50475">
    <property type="entry name" value="FMN-binding split barrel"/>
    <property type="match status" value="1"/>
</dbReference>
<feature type="domain" description="DUF447" evidence="2">
    <location>
        <begin position="137"/>
        <end position="182"/>
    </location>
</feature>
<dbReference type="HOGENOM" id="CLU_1381451_0_0_2"/>
<keyword evidence="4" id="KW-1185">Reference proteome</keyword>
<dbReference type="InterPro" id="IPR049288">
    <property type="entry name" value="DUF447_C"/>
</dbReference>
<evidence type="ECO:0000259" key="2">
    <source>
        <dbReference type="Pfam" id="PF20766"/>
    </source>
</evidence>
<dbReference type="GeneID" id="7986959"/>
<name>C5A5S5_THEGJ</name>
<evidence type="ECO:0000313" key="4">
    <source>
        <dbReference type="Proteomes" id="UP000001488"/>
    </source>
</evidence>
<dbReference type="Pfam" id="PF04289">
    <property type="entry name" value="DUF447_N"/>
    <property type="match status" value="1"/>
</dbReference>
<evidence type="ECO:0000313" key="3">
    <source>
        <dbReference type="EMBL" id="ACS33587.1"/>
    </source>
</evidence>
<dbReference type="Proteomes" id="UP000001488">
    <property type="component" value="Chromosome"/>
</dbReference>
<dbReference type="PIRSF" id="PIRSF018747">
    <property type="entry name" value="UCP018747"/>
    <property type="match status" value="1"/>
</dbReference>
<dbReference type="Gene3D" id="2.30.110.10">
    <property type="entry name" value="Electron Transport, Fmn-binding Protein, Chain A"/>
    <property type="match status" value="1"/>
</dbReference>
<dbReference type="InterPro" id="IPR007386">
    <property type="entry name" value="DUF447_N"/>
</dbReference>
<gene>
    <name evidence="3" type="ordered locus">TGAM_1085</name>
</gene>
<dbReference type="RefSeq" id="WP_015858700.1">
    <property type="nucleotide sequence ID" value="NC_012804.1"/>
</dbReference>
<accession>C5A5S5</accession>
<organism evidence="3 4">
    <name type="scientific">Thermococcus gammatolerans (strain DSM 15229 / JCM 11827 / EJ3)</name>
    <dbReference type="NCBI Taxonomy" id="593117"/>
    <lineage>
        <taxon>Archaea</taxon>
        <taxon>Methanobacteriati</taxon>
        <taxon>Methanobacteriota</taxon>
        <taxon>Thermococci</taxon>
        <taxon>Thermococcales</taxon>
        <taxon>Thermococcaceae</taxon>
        <taxon>Thermococcus</taxon>
    </lineage>
</organism>
<dbReference type="AlphaFoldDB" id="C5A5S5"/>
<evidence type="ECO:0000259" key="1">
    <source>
        <dbReference type="Pfam" id="PF04289"/>
    </source>
</evidence>
<dbReference type="InterPro" id="IPR016733">
    <property type="entry name" value="UCP018747"/>
</dbReference>
<reference evidence="3 4" key="1">
    <citation type="journal article" date="2007" name="Genome Biol.">
        <title>Genome analysis and genome-wide proteomics of Thermococcus gammatolerans, the most radioresistant organism known amongst the Archaea.</title>
        <authorList>
            <person name="Zivanovic Y."/>
            <person name="Armengaud J."/>
            <person name="Lagorce A."/>
            <person name="Leplat C."/>
            <person name="Guerin P."/>
            <person name="Dutertre M."/>
            <person name="Anthouard V."/>
            <person name="Forterre P."/>
            <person name="Wincker P."/>
            <person name="Confalonieri F."/>
        </authorList>
    </citation>
    <scope>NUCLEOTIDE SEQUENCE [LARGE SCALE GENOMIC DNA]</scope>
    <source>
        <strain evidence="4">DSM 15229 / JCM 11827 / EJ3</strain>
    </source>
</reference>
<dbReference type="eggNOG" id="arCOG04458">
    <property type="taxonomic scope" value="Archaea"/>
</dbReference>